<comment type="caution">
    <text evidence="11">The sequence shown here is derived from an EMBL/GenBank/DDBJ whole genome shotgun (WGS) entry which is preliminary data.</text>
</comment>
<evidence type="ECO:0000313" key="12">
    <source>
        <dbReference type="Proteomes" id="UP000541535"/>
    </source>
</evidence>
<dbReference type="Gene3D" id="3.40.30.10">
    <property type="entry name" value="Glutaredoxin"/>
    <property type="match status" value="2"/>
</dbReference>
<dbReference type="GO" id="GO:0016491">
    <property type="term" value="F:oxidoreductase activity"/>
    <property type="evidence" value="ECO:0007669"/>
    <property type="project" value="InterPro"/>
</dbReference>
<feature type="chain" id="PRO_5030710679" description="Thiol:disulfide interchange protein" evidence="9">
    <location>
        <begin position="25"/>
        <end position="223"/>
    </location>
</feature>
<organism evidence="11 12">
    <name type="scientific">Pseudoduganella violacea</name>
    <dbReference type="NCBI Taxonomy" id="1715466"/>
    <lineage>
        <taxon>Bacteria</taxon>
        <taxon>Pseudomonadati</taxon>
        <taxon>Pseudomonadota</taxon>
        <taxon>Betaproteobacteria</taxon>
        <taxon>Burkholderiales</taxon>
        <taxon>Oxalobacteraceae</taxon>
        <taxon>Telluria group</taxon>
        <taxon>Pseudoduganella</taxon>
    </lineage>
</organism>
<proteinExistence type="inferred from homology"/>
<dbReference type="InterPro" id="IPR001853">
    <property type="entry name" value="DSBA-like_thioredoxin_dom"/>
</dbReference>
<dbReference type="GO" id="GO:0042597">
    <property type="term" value="C:periplasmic space"/>
    <property type="evidence" value="ECO:0007669"/>
    <property type="project" value="UniProtKB-SubCell"/>
</dbReference>
<feature type="disulfide bond" description="Redox-active" evidence="8">
    <location>
        <begin position="58"/>
        <end position="61"/>
    </location>
</feature>
<evidence type="ECO:0000313" key="11">
    <source>
        <dbReference type="EMBL" id="MBB3119552.1"/>
    </source>
</evidence>
<dbReference type="AlphaFoldDB" id="A0A7W5BAF5"/>
<reference evidence="11 12" key="1">
    <citation type="submission" date="2020-08" db="EMBL/GenBank/DDBJ databases">
        <title>Genomic Encyclopedia of Type Strains, Phase III (KMG-III): the genomes of soil and plant-associated and newly described type strains.</title>
        <authorList>
            <person name="Whitman W."/>
        </authorList>
    </citation>
    <scope>NUCLEOTIDE SEQUENCE [LARGE SCALE GENOMIC DNA]</scope>
    <source>
        <strain evidence="11 12">CECT 8897</strain>
    </source>
</reference>
<dbReference type="InterPro" id="IPR050824">
    <property type="entry name" value="Thiol_disulfide_DsbA"/>
</dbReference>
<feature type="signal peptide" evidence="9">
    <location>
        <begin position="1"/>
        <end position="24"/>
    </location>
</feature>
<dbReference type="EMBL" id="JACHXD010000006">
    <property type="protein sequence ID" value="MBB3119552.1"/>
    <property type="molecule type" value="Genomic_DNA"/>
</dbReference>
<keyword evidence="3 9" id="KW-0732">Signal</keyword>
<evidence type="ECO:0000256" key="2">
    <source>
        <dbReference type="ARBA" id="ARBA00005791"/>
    </source>
</evidence>
<evidence type="ECO:0000256" key="9">
    <source>
        <dbReference type="SAM" id="SignalP"/>
    </source>
</evidence>
<dbReference type="CDD" id="cd03019">
    <property type="entry name" value="DsbA_DsbA"/>
    <property type="match status" value="1"/>
</dbReference>
<dbReference type="Pfam" id="PF01323">
    <property type="entry name" value="DSBA"/>
    <property type="match status" value="1"/>
</dbReference>
<keyword evidence="6" id="KW-0676">Redox-active center</keyword>
<evidence type="ECO:0000256" key="5">
    <source>
        <dbReference type="ARBA" id="ARBA00023157"/>
    </source>
</evidence>
<gene>
    <name evidence="11" type="ORF">FHS03_002604</name>
</gene>
<dbReference type="PANTHER" id="PTHR35891:SF3">
    <property type="entry name" value="THIOL:DISULFIDE INTERCHANGE PROTEIN DSBL"/>
    <property type="match status" value="1"/>
</dbReference>
<keyword evidence="12" id="KW-1185">Reference proteome</keyword>
<name>A0A7W5BAF5_9BURK</name>
<evidence type="ECO:0000259" key="10">
    <source>
        <dbReference type="PROSITE" id="PS51352"/>
    </source>
</evidence>
<dbReference type="Proteomes" id="UP000541535">
    <property type="component" value="Unassembled WGS sequence"/>
</dbReference>
<keyword evidence="5 7" id="KW-1015">Disulfide bond</keyword>
<evidence type="ECO:0000256" key="7">
    <source>
        <dbReference type="PIRNR" id="PIRNR001488"/>
    </source>
</evidence>
<dbReference type="PANTHER" id="PTHR35891">
    <property type="entry name" value="THIOL:DISULFIDE INTERCHANGE PROTEIN DSBA"/>
    <property type="match status" value="1"/>
</dbReference>
<dbReference type="InterPro" id="IPR023205">
    <property type="entry name" value="DsbA/DsbL"/>
</dbReference>
<accession>A0A7W5BAF5</accession>
<feature type="domain" description="Thioredoxin" evidence="10">
    <location>
        <begin position="13"/>
        <end position="166"/>
    </location>
</feature>
<evidence type="ECO:0000256" key="1">
    <source>
        <dbReference type="ARBA" id="ARBA00004418"/>
    </source>
</evidence>
<dbReference type="InterPro" id="IPR013766">
    <property type="entry name" value="Thioredoxin_domain"/>
</dbReference>
<evidence type="ECO:0000256" key="8">
    <source>
        <dbReference type="PIRSR" id="PIRSR001488-1"/>
    </source>
</evidence>
<comment type="similarity">
    <text evidence="2">Belongs to the thioredoxin family. DsbA subfamily.</text>
</comment>
<dbReference type="SUPFAM" id="SSF52833">
    <property type="entry name" value="Thioredoxin-like"/>
    <property type="match status" value="1"/>
</dbReference>
<evidence type="ECO:0000256" key="3">
    <source>
        <dbReference type="ARBA" id="ARBA00022729"/>
    </source>
</evidence>
<dbReference type="PIRSF" id="PIRSF001488">
    <property type="entry name" value="Tdi_protein"/>
    <property type="match status" value="1"/>
</dbReference>
<dbReference type="RefSeq" id="WP_307729540.1">
    <property type="nucleotide sequence ID" value="NZ_JACHXD010000006.1"/>
</dbReference>
<dbReference type="PROSITE" id="PS51352">
    <property type="entry name" value="THIOREDOXIN_2"/>
    <property type="match status" value="1"/>
</dbReference>
<evidence type="ECO:0000256" key="6">
    <source>
        <dbReference type="ARBA" id="ARBA00023284"/>
    </source>
</evidence>
<protein>
    <recommendedName>
        <fullName evidence="7">Thiol:disulfide interchange protein</fullName>
    </recommendedName>
</protein>
<keyword evidence="4 7" id="KW-0574">Periplasm</keyword>
<comment type="subcellular location">
    <subcellularLocation>
        <location evidence="1 7">Periplasm</location>
    </subcellularLocation>
</comment>
<sequence>MTMRYLRFMLAAATLAFSAAGASAAEPVNGTEYKVLDTPVRNDTGAKVEVIEFFMYSCPHCNSLEPLMSDWVKKQGDKIVFRRIHFASSDKDPHAHAYLTLEAMGKLEGVHDKIFRAIHVERNRLRSDDAMTDVVVKAGVDKAKYLEYFNSFGVQTKMKRSNQLVSSYKVDSAPTIVIDGRFVTSPAQAGRPGQPESVSMQNTLVVMDYLVAKAAAEKKAGKK</sequence>
<dbReference type="InterPro" id="IPR036249">
    <property type="entry name" value="Thioredoxin-like_sf"/>
</dbReference>
<evidence type="ECO:0000256" key="4">
    <source>
        <dbReference type="ARBA" id="ARBA00022764"/>
    </source>
</evidence>